<dbReference type="AlphaFoldDB" id="A0A8T7M9B1"/>
<evidence type="ECO:0000313" key="2">
    <source>
        <dbReference type="EMBL" id="WJW68546.1"/>
    </source>
</evidence>
<sequence length="48" mass="5026">MLARIVAAGLDNFDYNNFAQVSEACRFANATGALPTTRPGAIPAMPSI</sequence>
<dbReference type="Proteomes" id="UP000521676">
    <property type="component" value="Unassembled WGS sequence"/>
</dbReference>
<dbReference type="Proteomes" id="UP001431572">
    <property type="component" value="Chromosome 2"/>
</dbReference>
<reference evidence="2" key="2">
    <citation type="journal article" date="2024" name="Nature">
        <title>Anoxygenic phototroph of the Chloroflexota uses a type I reaction centre.</title>
        <authorList>
            <person name="Tsuji J.M."/>
            <person name="Shaw N.A."/>
            <person name="Nagashima S."/>
            <person name="Venkiteswaran J.J."/>
            <person name="Schiff S.L."/>
            <person name="Watanabe T."/>
            <person name="Fukui M."/>
            <person name="Hanada S."/>
            <person name="Tank M."/>
            <person name="Neufeld J.D."/>
        </authorList>
    </citation>
    <scope>NUCLEOTIDE SEQUENCE</scope>
    <source>
        <strain evidence="2">L227-S17</strain>
    </source>
</reference>
<gene>
    <name evidence="1" type="ORF">HXX08_22380</name>
    <name evidence="2" type="ORF">OZ401_004160</name>
</gene>
<evidence type="ECO:0000313" key="3">
    <source>
        <dbReference type="Proteomes" id="UP000521676"/>
    </source>
</evidence>
<dbReference type="InterPro" id="IPR029056">
    <property type="entry name" value="Ribokinase-like"/>
</dbReference>
<dbReference type="Gene3D" id="3.40.1190.20">
    <property type="match status" value="1"/>
</dbReference>
<dbReference type="EMBL" id="JACATZ010000003">
    <property type="protein sequence ID" value="NWJ48616.1"/>
    <property type="molecule type" value="Genomic_DNA"/>
</dbReference>
<dbReference type="SUPFAM" id="SSF53613">
    <property type="entry name" value="Ribokinase-like"/>
    <property type="match status" value="1"/>
</dbReference>
<accession>A0A8T7M9B1</accession>
<evidence type="ECO:0000313" key="4">
    <source>
        <dbReference type="Proteomes" id="UP001431572"/>
    </source>
</evidence>
<evidence type="ECO:0000313" key="1">
    <source>
        <dbReference type="EMBL" id="NWJ48616.1"/>
    </source>
</evidence>
<reference evidence="1 3" key="1">
    <citation type="submission" date="2020-06" db="EMBL/GenBank/DDBJ databases">
        <title>Anoxygenic phototrophic Chloroflexota member uses a Type I reaction center.</title>
        <authorList>
            <person name="Tsuji J.M."/>
            <person name="Shaw N.A."/>
            <person name="Nagashima S."/>
            <person name="Venkiteswaran J."/>
            <person name="Schiff S.L."/>
            <person name="Hanada S."/>
            <person name="Tank M."/>
            <person name="Neufeld J.D."/>
        </authorList>
    </citation>
    <scope>NUCLEOTIDE SEQUENCE [LARGE SCALE GENOMIC DNA]</scope>
    <source>
        <strain evidence="1">L227-S17</strain>
    </source>
</reference>
<proteinExistence type="predicted"/>
<organism evidence="1 3">
    <name type="scientific">Candidatus Chlorohelix allophototropha</name>
    <dbReference type="NCBI Taxonomy" id="3003348"/>
    <lineage>
        <taxon>Bacteria</taxon>
        <taxon>Bacillati</taxon>
        <taxon>Chloroflexota</taxon>
        <taxon>Chloroflexia</taxon>
        <taxon>Candidatus Chloroheliales</taxon>
        <taxon>Candidatus Chloroheliaceae</taxon>
        <taxon>Candidatus Chlorohelix</taxon>
    </lineage>
</organism>
<keyword evidence="4" id="KW-1185">Reference proteome</keyword>
<protein>
    <submittedName>
        <fullName evidence="1">Uncharacterized protein</fullName>
    </submittedName>
</protein>
<name>A0A8T7M9B1_9CHLR</name>
<dbReference type="EMBL" id="CP128400">
    <property type="protein sequence ID" value="WJW68546.1"/>
    <property type="molecule type" value="Genomic_DNA"/>
</dbReference>